<evidence type="ECO:0000256" key="4">
    <source>
        <dbReference type="ARBA" id="ARBA00008414"/>
    </source>
</evidence>
<comment type="similarity">
    <text evidence="4">Belongs to the globin family. Two-domain flavohemoproteins subfamily.</text>
</comment>
<dbReference type="GO" id="GO:0071949">
    <property type="term" value="F:FAD binding"/>
    <property type="evidence" value="ECO:0007669"/>
    <property type="project" value="TreeGrafter"/>
</dbReference>
<evidence type="ECO:0000256" key="6">
    <source>
        <dbReference type="ARBA" id="ARBA00014637"/>
    </source>
</evidence>
<evidence type="ECO:0000256" key="2">
    <source>
        <dbReference type="ARBA" id="ARBA00001974"/>
    </source>
</evidence>
<keyword evidence="12" id="KW-0521">NADP</keyword>
<evidence type="ECO:0000256" key="11">
    <source>
        <dbReference type="ARBA" id="ARBA00022827"/>
    </source>
</evidence>
<evidence type="ECO:0000256" key="13">
    <source>
        <dbReference type="ARBA" id="ARBA00023002"/>
    </source>
</evidence>
<evidence type="ECO:0000259" key="22">
    <source>
        <dbReference type="PROSITE" id="PS01033"/>
    </source>
</evidence>
<gene>
    <name evidence="24" type="ORF">BW143_09545</name>
</gene>
<dbReference type="Pfam" id="PF00970">
    <property type="entry name" value="FAD_binding_6"/>
    <property type="match status" value="1"/>
</dbReference>
<keyword evidence="7 21" id="KW-0349">Heme</keyword>
<evidence type="ECO:0000256" key="21">
    <source>
        <dbReference type="RuleBase" id="RU000356"/>
    </source>
</evidence>
<evidence type="ECO:0000259" key="23">
    <source>
        <dbReference type="PROSITE" id="PS51384"/>
    </source>
</evidence>
<evidence type="ECO:0000256" key="9">
    <source>
        <dbReference type="ARBA" id="ARBA00022630"/>
    </source>
</evidence>
<dbReference type="InterPro" id="IPR001433">
    <property type="entry name" value="OxRdtase_FAD/NAD-bd"/>
</dbReference>
<dbReference type="AlphaFoldDB" id="A0A1R1QNB8"/>
<keyword evidence="9" id="KW-0285">Flavoprotein</keyword>
<dbReference type="InterPro" id="IPR017938">
    <property type="entry name" value="Riboflavin_synthase-like_b-brl"/>
</dbReference>
<keyword evidence="15" id="KW-0520">NAD</keyword>
<comment type="cofactor">
    <cofactor evidence="1">
        <name>heme b</name>
        <dbReference type="ChEBI" id="CHEBI:60344"/>
    </cofactor>
</comment>
<dbReference type="SUPFAM" id="SSF52343">
    <property type="entry name" value="Ferredoxin reductase-like, C-terminal NADP-linked domain"/>
    <property type="match status" value="1"/>
</dbReference>
<dbReference type="Pfam" id="PF00042">
    <property type="entry name" value="Globin"/>
    <property type="match status" value="1"/>
</dbReference>
<name>A0A1R1QNB8_9BACI</name>
<dbReference type="InterPro" id="IPR000971">
    <property type="entry name" value="Globin"/>
</dbReference>
<dbReference type="GO" id="GO:0005344">
    <property type="term" value="F:oxygen carrier activity"/>
    <property type="evidence" value="ECO:0007669"/>
    <property type="project" value="UniProtKB-KW"/>
</dbReference>
<feature type="domain" description="Globin" evidence="22">
    <location>
        <begin position="1"/>
        <end position="138"/>
    </location>
</feature>
<organism evidence="24 25">
    <name type="scientific">Bacillus swezeyi</name>
    <dbReference type="NCBI Taxonomy" id="1925020"/>
    <lineage>
        <taxon>Bacteria</taxon>
        <taxon>Bacillati</taxon>
        <taxon>Bacillota</taxon>
        <taxon>Bacilli</taxon>
        <taxon>Bacillales</taxon>
        <taxon>Bacillaceae</taxon>
        <taxon>Bacillus</taxon>
    </lineage>
</organism>
<dbReference type="Proteomes" id="UP000187367">
    <property type="component" value="Unassembled WGS sequence"/>
</dbReference>
<evidence type="ECO:0000256" key="3">
    <source>
        <dbReference type="ARBA" id="ARBA00006401"/>
    </source>
</evidence>
<comment type="similarity">
    <text evidence="3">In the C-terminal section; belongs to the flavoprotein pyridine nucleotide cytochrome reductase family.</text>
</comment>
<dbReference type="GO" id="GO:0046872">
    <property type="term" value="F:metal ion binding"/>
    <property type="evidence" value="ECO:0007669"/>
    <property type="project" value="UniProtKB-KW"/>
</dbReference>
<dbReference type="InterPro" id="IPR039261">
    <property type="entry name" value="FNR_nucleotide-bd"/>
</dbReference>
<dbReference type="InterPro" id="IPR012292">
    <property type="entry name" value="Globin/Proto"/>
</dbReference>
<comment type="catalytic activity">
    <reaction evidence="20">
        <text>2 nitric oxide + NADPH + 2 O2 = 2 nitrate + NADP(+) + H(+)</text>
        <dbReference type="Rhea" id="RHEA:19465"/>
        <dbReference type="ChEBI" id="CHEBI:15378"/>
        <dbReference type="ChEBI" id="CHEBI:15379"/>
        <dbReference type="ChEBI" id="CHEBI:16480"/>
        <dbReference type="ChEBI" id="CHEBI:17632"/>
        <dbReference type="ChEBI" id="CHEBI:57783"/>
        <dbReference type="ChEBI" id="CHEBI:58349"/>
        <dbReference type="EC" id="1.14.12.17"/>
    </reaction>
</comment>
<dbReference type="PROSITE" id="PS01033">
    <property type="entry name" value="GLOBIN"/>
    <property type="match status" value="1"/>
</dbReference>
<evidence type="ECO:0000256" key="18">
    <source>
        <dbReference type="ARBA" id="ARBA00033187"/>
    </source>
</evidence>
<evidence type="ECO:0000256" key="15">
    <source>
        <dbReference type="ARBA" id="ARBA00023027"/>
    </source>
</evidence>
<evidence type="ECO:0000256" key="5">
    <source>
        <dbReference type="ARBA" id="ARBA00012229"/>
    </source>
</evidence>
<accession>A0A1R1RVZ6</accession>
<dbReference type="PRINTS" id="PR00410">
    <property type="entry name" value="PHEHYDRXLASE"/>
</dbReference>
<comment type="catalytic activity">
    <reaction evidence="19">
        <text>2 nitric oxide + NADH + 2 O2 = 2 nitrate + NAD(+) + H(+)</text>
        <dbReference type="Rhea" id="RHEA:19469"/>
        <dbReference type="ChEBI" id="CHEBI:15378"/>
        <dbReference type="ChEBI" id="CHEBI:15379"/>
        <dbReference type="ChEBI" id="CHEBI:16480"/>
        <dbReference type="ChEBI" id="CHEBI:17632"/>
        <dbReference type="ChEBI" id="CHEBI:57540"/>
        <dbReference type="ChEBI" id="CHEBI:57945"/>
        <dbReference type="EC" id="1.14.12.17"/>
    </reaction>
</comment>
<dbReference type="Gene3D" id="3.40.50.80">
    <property type="entry name" value="Nucleotide-binding domain of ferredoxin-NADP reductase (FNR) module"/>
    <property type="match status" value="1"/>
</dbReference>
<dbReference type="PANTHER" id="PTHR43396:SF3">
    <property type="entry name" value="FLAVOHEMOPROTEIN"/>
    <property type="match status" value="1"/>
</dbReference>
<evidence type="ECO:0000256" key="1">
    <source>
        <dbReference type="ARBA" id="ARBA00001970"/>
    </source>
</evidence>
<keyword evidence="11" id="KW-0274">FAD</keyword>
<dbReference type="FunFam" id="1.10.490.10:FF:000003">
    <property type="entry name" value="Flavohemoprotein"/>
    <property type="match status" value="1"/>
</dbReference>
<dbReference type="EMBL" id="MTJL01000016">
    <property type="protein sequence ID" value="OMI06165.1"/>
    <property type="molecule type" value="Genomic_DNA"/>
</dbReference>
<dbReference type="FunFam" id="3.40.50.80:FF:000010">
    <property type="entry name" value="Flavohemoprotein"/>
    <property type="match status" value="1"/>
</dbReference>
<dbReference type="RefSeq" id="WP_076761573.1">
    <property type="nucleotide sequence ID" value="NZ_JARMMH010000013.1"/>
</dbReference>
<comment type="cofactor">
    <cofactor evidence="2">
        <name>FAD</name>
        <dbReference type="ChEBI" id="CHEBI:57692"/>
    </cofactor>
</comment>
<dbReference type="NCBIfam" id="NF009805">
    <property type="entry name" value="PRK13289.1"/>
    <property type="match status" value="1"/>
</dbReference>
<dbReference type="CDD" id="cd14777">
    <property type="entry name" value="Yhb1-globin-like"/>
    <property type="match status" value="1"/>
</dbReference>
<evidence type="ECO:0000256" key="7">
    <source>
        <dbReference type="ARBA" id="ARBA00022617"/>
    </source>
</evidence>
<keyword evidence="8 21" id="KW-0561">Oxygen transport</keyword>
<dbReference type="Gene3D" id="2.40.30.10">
    <property type="entry name" value="Translation factors"/>
    <property type="match status" value="1"/>
</dbReference>
<dbReference type="InterPro" id="IPR017927">
    <property type="entry name" value="FAD-bd_FR_type"/>
</dbReference>
<evidence type="ECO:0000256" key="19">
    <source>
        <dbReference type="ARBA" id="ARBA00048649"/>
    </source>
</evidence>
<dbReference type="EC" id="1.14.12.17" evidence="5"/>
<dbReference type="InterPro" id="IPR008333">
    <property type="entry name" value="Cbr1-like_FAD-bd_dom"/>
</dbReference>
<dbReference type="GO" id="GO:0046210">
    <property type="term" value="P:nitric oxide catabolic process"/>
    <property type="evidence" value="ECO:0007669"/>
    <property type="project" value="TreeGrafter"/>
</dbReference>
<dbReference type="InterPro" id="IPR001709">
    <property type="entry name" value="Flavoprot_Pyr_Nucl_cyt_Rdtase"/>
</dbReference>
<dbReference type="OrthoDB" id="9801223at2"/>
<evidence type="ECO:0000256" key="8">
    <source>
        <dbReference type="ARBA" id="ARBA00022621"/>
    </source>
</evidence>
<keyword evidence="24" id="KW-0223">Dioxygenase</keyword>
<dbReference type="PANTHER" id="PTHR43396">
    <property type="entry name" value="FLAVOHEMOPROTEIN"/>
    <property type="match status" value="1"/>
</dbReference>
<evidence type="ECO:0000313" key="24">
    <source>
        <dbReference type="EMBL" id="OMI06165.1"/>
    </source>
</evidence>
<dbReference type="Pfam" id="PF00175">
    <property type="entry name" value="NAD_binding_1"/>
    <property type="match status" value="1"/>
</dbReference>
<evidence type="ECO:0000256" key="20">
    <source>
        <dbReference type="ARBA" id="ARBA00049433"/>
    </source>
</evidence>
<dbReference type="SUPFAM" id="SSF63380">
    <property type="entry name" value="Riboflavin synthase domain-like"/>
    <property type="match status" value="1"/>
</dbReference>
<dbReference type="FunFam" id="2.40.30.10:FF:000034">
    <property type="entry name" value="Flavohemoprotein"/>
    <property type="match status" value="1"/>
</dbReference>
<dbReference type="SUPFAM" id="SSF46458">
    <property type="entry name" value="Globin-like"/>
    <property type="match status" value="1"/>
</dbReference>
<protein>
    <recommendedName>
        <fullName evidence="6">Flavohemoprotein</fullName>
        <ecNumber evidence="5">1.14.12.17</ecNumber>
    </recommendedName>
    <alternativeName>
        <fullName evidence="17">Flavohemoglobin</fullName>
    </alternativeName>
    <alternativeName>
        <fullName evidence="16">Hemoglobin-like protein</fullName>
    </alternativeName>
    <alternativeName>
        <fullName evidence="18">Nitric oxide dioxygenase</fullName>
    </alternativeName>
</protein>
<evidence type="ECO:0000256" key="10">
    <source>
        <dbReference type="ARBA" id="ARBA00022723"/>
    </source>
</evidence>
<dbReference type="GO" id="GO:0019825">
    <property type="term" value="F:oxygen binding"/>
    <property type="evidence" value="ECO:0007669"/>
    <property type="project" value="InterPro"/>
</dbReference>
<evidence type="ECO:0000256" key="14">
    <source>
        <dbReference type="ARBA" id="ARBA00023004"/>
    </source>
</evidence>
<feature type="domain" description="FAD-binding FR-type" evidence="23">
    <location>
        <begin position="152"/>
        <end position="262"/>
    </location>
</feature>
<sequence length="404" mass="45334">MLSEKTMQIVKSTAPVLKEKGTEITSCFYKRMFNAHPELKNIFNMSRQQTGGQPKALAYTVLQAAENIDRLEALLPVVTQIGHKHKSLNVKPEHYPIVGHHLLEAIEIVLGDAATEEILQAWAEAYEEIARVFIEIEKQMYDEDKKQDGNWEGFKPFVVLDKRVESETITSFYLKPADGTDLPPFSPGQYVSVRIKIPGEQYFLTRQYSLSDAWNKDYYRISVKLEAEEGKPKGRVSSYLHEAMEVGASLEVSAPAGDFALSEQTDQPVYFISAGSGITPVMSMVKTLAAKENDRQITFIHAAKSEKHHAFKEEVEKLIGEKQEGRLLFIYSQASGEPSDHVINGRLNDDILKTAVKNTDAAFYICGPLSFMKSVIEGLQNLGVPMENIRYESFASSLDMQIAN</sequence>
<dbReference type="GO" id="GO:0071500">
    <property type="term" value="P:cellular response to nitrosative stress"/>
    <property type="evidence" value="ECO:0007669"/>
    <property type="project" value="TreeGrafter"/>
</dbReference>
<dbReference type="InterPro" id="IPR009050">
    <property type="entry name" value="Globin-like_sf"/>
</dbReference>
<comment type="caution">
    <text evidence="24">The sequence shown here is derived from an EMBL/GenBank/DDBJ whole genome shotgun (WGS) entry which is preliminary data.</text>
</comment>
<accession>A0A1R1QNB8</accession>
<proteinExistence type="inferred from homology"/>
<keyword evidence="10" id="KW-0479">Metal-binding</keyword>
<evidence type="ECO:0000256" key="17">
    <source>
        <dbReference type="ARBA" id="ARBA00030929"/>
    </source>
</evidence>
<keyword evidence="13" id="KW-0560">Oxidoreductase</keyword>
<evidence type="ECO:0000256" key="16">
    <source>
        <dbReference type="ARBA" id="ARBA00030024"/>
    </source>
</evidence>
<keyword evidence="25" id="KW-1185">Reference proteome</keyword>
<evidence type="ECO:0000313" key="25">
    <source>
        <dbReference type="Proteomes" id="UP000187367"/>
    </source>
</evidence>
<dbReference type="GO" id="GO:0020037">
    <property type="term" value="F:heme binding"/>
    <property type="evidence" value="ECO:0007669"/>
    <property type="project" value="InterPro"/>
</dbReference>
<evidence type="ECO:0000256" key="12">
    <source>
        <dbReference type="ARBA" id="ARBA00022857"/>
    </source>
</evidence>
<reference evidence="24 25" key="1">
    <citation type="submission" date="2017-01" db="EMBL/GenBank/DDBJ databases">
        <title>Bacillus phylogenomics.</title>
        <authorList>
            <person name="Dunlap C."/>
        </authorList>
    </citation>
    <scope>NUCLEOTIDE SEQUENCE [LARGE SCALE GENOMIC DNA]</scope>
    <source>
        <strain evidence="24 25">NRRL B-41282</strain>
    </source>
</reference>
<dbReference type="GO" id="GO:0008941">
    <property type="term" value="F:nitric oxide dioxygenase NAD(P)H activity"/>
    <property type="evidence" value="ECO:0007669"/>
    <property type="project" value="UniProtKB-EC"/>
</dbReference>
<dbReference type="PRINTS" id="PR00371">
    <property type="entry name" value="FPNCR"/>
</dbReference>
<dbReference type="Gene3D" id="1.10.490.10">
    <property type="entry name" value="Globins"/>
    <property type="match status" value="1"/>
</dbReference>
<dbReference type="PROSITE" id="PS51384">
    <property type="entry name" value="FAD_FR"/>
    <property type="match status" value="1"/>
</dbReference>
<keyword evidence="14" id="KW-0408">Iron</keyword>
<keyword evidence="21" id="KW-0813">Transport</keyword>
<dbReference type="CDD" id="cd06184">
    <property type="entry name" value="flavohem_like_fad_nad_binding"/>
    <property type="match status" value="1"/>
</dbReference>